<dbReference type="GO" id="GO:0009306">
    <property type="term" value="P:protein secretion"/>
    <property type="evidence" value="ECO:0007669"/>
    <property type="project" value="InterPro"/>
</dbReference>
<dbReference type="Pfam" id="PF04357">
    <property type="entry name" value="TamB"/>
    <property type="match status" value="1"/>
</dbReference>
<feature type="domain" description="Translocation and assembly module TamB C-terminal" evidence="5">
    <location>
        <begin position="994"/>
        <end position="1438"/>
    </location>
</feature>
<dbReference type="GO" id="GO:0005886">
    <property type="term" value="C:plasma membrane"/>
    <property type="evidence" value="ECO:0007669"/>
    <property type="project" value="InterPro"/>
</dbReference>
<dbReference type="Proteomes" id="UP001207408">
    <property type="component" value="Unassembled WGS sequence"/>
</dbReference>
<protein>
    <submittedName>
        <fullName evidence="6">Translocation/assembly module TamB</fullName>
    </submittedName>
</protein>
<evidence type="ECO:0000259" key="5">
    <source>
        <dbReference type="Pfam" id="PF04357"/>
    </source>
</evidence>
<sequence>MYFAVLIPGVQNSIGQLITSRLSEDFGVEVSLEEINIQPIKSIVVKGFIIKDTNHDTLLYVKSLKADIDSLVFSRNQLYFGRITAENAISKLYKIDNKFNFKTVLDSIQTRQSGSSKWKYNTTEFKLINSRLLYKTNNKQQENHIFDPGNIQISNLNFTINRIKTFKDSFSTQIKNLSFIEKSGFAINNTKGIIAAGNSSFTIKQLKTKTKHSYVSIQQLELKLDSTNKANRDFAQMPFFIDINSVSASHQDIAYFLPAFPKIKYPINMKGILKGTLGNIKGRNIHINAGIDTRLNTHFDIQGLPNLSETFLFLNVKELSTNIPDLTKIMPLYKNADDFSLPKSFDQLGEIKYSGKFSGFIDNLVAYGQFTTDIGKIKTDLGIKITEDNKLVYSGFLNTTSLNIGKLLNSEENLNKITMDVSVQGYRTKDKHFNAYINGTIDSIDYNHYNYEKIVLNGLLSNKRFNGKISLNDPNAQVSFNGKMDFENEVPEFDFNASVKNLNLANLQIAPSIENTSINAEVHSYLYGKNLNEIEGDIELLNGSIITDKNTFELDSFIITSIKEAENFRQLKVASNLIEAELSGDYQLKQLPIQANNLLHSYLPSLFNIKTLTNETPCDINFYIKTKNIEELLFNLNPKIKISDNSTISGEYNHANSHMEIYADFSELKYKSLQGENINLHLKSDNQKVSNELRFEKFSISDFLPFYNFTLSQKASNDTLVNNVFWNNWEEKTNSGAIFTSSTFNKSYNGELYANIQLLPSAIIINDTTWTIQESSFNFNPNGMRINTFRTHHLNQEISINGSVYNQGNHKLSAYFRNIDLSESTQFFNIKRLSFGGILNGGIEIKENIHSPIVTSDIIINDFVVNNESIGNLSINSQWDKEKKAVVLDTKAKRNAITPMVGKGFFSPKNKNFEFAFDFDSIPIGFLDLYLSKVAQNFRGTASGHVNLNNNSKDIDIDGDMHVNNAMFDVNLLKCSFYIKDSIRLTEDSIVFKNMTITDPQGKTGSFKGEILHTLFRGMSYDLYARADNMLLLNTKVQDNPYYYGTVYGSGDLSVKGLTNDLNIDIQGKTEGKTKFYIPITDKEESLDNNFIQFISHADTTSLYTDLEKTNEYQVDLSNFSMNMGLQVTEDAEIQVIFDPSVGDILKTIGHGNIQVQISKEGNINFYGDYTAEDGDYLFSLENVVNKRFNINKGGTVIWEGDPYDALIDIMATYKIKTSIQPLVAPSTDEISENSEIYKRIPINCDLILGDRLSQPSVHFDISAPTMEESTQNIIEDAISTEEELNRQVLSLLILNKFFTPSYNSGTGNSNQVNRAALTTTSEMLSSYLSNWLSQISSDLDVGINYRPEDEISSEQIEVALSTQIFNNRVSLNGNVEYGGYSATQQNTSNIVGDFDMDVKLNKSGSLRAKAYTHSNDDFTYNDSPTTQGVGLSYQEEFNTFGELIRKYWNWLTGKAKKEKEVKPEDD</sequence>
<comment type="caution">
    <text evidence="6">The sequence shown here is derived from an EMBL/GenBank/DDBJ whole genome shotgun (WGS) entry which is preliminary data.</text>
</comment>
<reference evidence="6" key="1">
    <citation type="submission" date="2022-10" db="EMBL/GenBank/DDBJ databases">
        <authorList>
            <person name="Yu W.X."/>
        </authorList>
    </citation>
    <scope>NUCLEOTIDE SEQUENCE</scope>
    <source>
        <strain evidence="6">D04</strain>
    </source>
</reference>
<evidence type="ECO:0000256" key="2">
    <source>
        <dbReference type="ARBA" id="ARBA00022692"/>
    </source>
</evidence>
<evidence type="ECO:0000256" key="1">
    <source>
        <dbReference type="ARBA" id="ARBA00004167"/>
    </source>
</evidence>
<evidence type="ECO:0000313" key="7">
    <source>
        <dbReference type="Proteomes" id="UP001207408"/>
    </source>
</evidence>
<accession>A0AAE3MDK4</accession>
<keyword evidence="4" id="KW-0472">Membrane</keyword>
<dbReference type="EMBL" id="JAPDPI010000018">
    <property type="protein sequence ID" value="MCW3805983.1"/>
    <property type="molecule type" value="Genomic_DNA"/>
</dbReference>
<evidence type="ECO:0000256" key="3">
    <source>
        <dbReference type="ARBA" id="ARBA00022989"/>
    </source>
</evidence>
<gene>
    <name evidence="6" type="ORF">OM074_10120</name>
</gene>
<keyword evidence="7" id="KW-1185">Reference proteome</keyword>
<organism evidence="6 7">
    <name type="scientific">Plebeiibacterium marinum</name>
    <dbReference type="NCBI Taxonomy" id="2992111"/>
    <lineage>
        <taxon>Bacteria</taxon>
        <taxon>Pseudomonadati</taxon>
        <taxon>Bacteroidota</taxon>
        <taxon>Bacteroidia</taxon>
        <taxon>Marinilabiliales</taxon>
        <taxon>Marinilabiliaceae</taxon>
        <taxon>Plebeiibacterium</taxon>
    </lineage>
</organism>
<keyword evidence="2" id="KW-0812">Transmembrane</keyword>
<evidence type="ECO:0000256" key="4">
    <source>
        <dbReference type="ARBA" id="ARBA00023136"/>
    </source>
</evidence>
<name>A0AAE3MDK4_9BACT</name>
<evidence type="ECO:0000313" key="6">
    <source>
        <dbReference type="EMBL" id="MCW3805983.1"/>
    </source>
</evidence>
<proteinExistence type="predicted"/>
<keyword evidence="3" id="KW-1133">Transmembrane helix</keyword>
<dbReference type="RefSeq" id="WP_301199355.1">
    <property type="nucleotide sequence ID" value="NZ_JAPDPI010000018.1"/>
</dbReference>
<comment type="subcellular location">
    <subcellularLocation>
        <location evidence="1">Membrane</location>
        <topology evidence="1">Single-pass membrane protein</topology>
    </subcellularLocation>
</comment>
<dbReference type="InterPro" id="IPR007452">
    <property type="entry name" value="TamB_C"/>
</dbReference>